<gene>
    <name evidence="2" type="ORF">M0R89_21005</name>
</gene>
<keyword evidence="3" id="KW-1185">Reference proteome</keyword>
<keyword evidence="1" id="KW-1133">Transmembrane helix</keyword>
<sequence>MRPELIPLLVVALLMLSAGGGEVDRVEILVDGDHTIDQLDHALIVGDATVTVPDTATVSGPIYVIAGDTRIRGTGDGDVVQLAGNLTVQEEAIIEGELRLVGGVRTIAPGAAIAERTSFEPVPQESSPAARIVAFVLQSLVLGVSGFGLARWKPTLLANVGDSITDHVLVSGTVGLLASVTLLALFVFMAFTLILLPISVLGILVGLLVVGYSVVVYGFLVGQHLPFERPGLASAVGSVLFLGVLTVLPRIPIVGSWLGITLVTVGIGATLVTYFGLRRFEPVQLPE</sequence>
<keyword evidence="1" id="KW-0812">Transmembrane</keyword>
<keyword evidence="1" id="KW-0472">Membrane</keyword>
<keyword evidence="2" id="KW-0614">Plasmid</keyword>
<feature type="transmembrane region" description="Helical" evidence="1">
    <location>
        <begin position="232"/>
        <end position="251"/>
    </location>
</feature>
<feature type="transmembrane region" description="Helical" evidence="1">
    <location>
        <begin position="164"/>
        <end position="188"/>
    </location>
</feature>
<dbReference type="RefSeq" id="WP_248652716.1">
    <property type="nucleotide sequence ID" value="NZ_CP096661.1"/>
</dbReference>
<dbReference type="KEGG" id="halx:M0R89_21005"/>
<proteinExistence type="predicted"/>
<feature type="transmembrane region" description="Helical" evidence="1">
    <location>
        <begin position="194"/>
        <end position="220"/>
    </location>
</feature>
<name>A0A8U0I0X9_9EURY</name>
<organism evidence="2 3">
    <name type="scientific">Halorussus limi</name>
    <dbReference type="NCBI Taxonomy" id="2938695"/>
    <lineage>
        <taxon>Archaea</taxon>
        <taxon>Methanobacteriati</taxon>
        <taxon>Methanobacteriota</taxon>
        <taxon>Stenosarchaea group</taxon>
        <taxon>Halobacteria</taxon>
        <taxon>Halobacteriales</taxon>
        <taxon>Haladaptataceae</taxon>
        <taxon>Halorussus</taxon>
    </lineage>
</organism>
<geneLocation type="plasmid" evidence="2 3">
    <name>unnamed2</name>
</geneLocation>
<feature type="transmembrane region" description="Helical" evidence="1">
    <location>
        <begin position="132"/>
        <end position="152"/>
    </location>
</feature>
<evidence type="ECO:0000313" key="3">
    <source>
        <dbReference type="Proteomes" id="UP000830729"/>
    </source>
</evidence>
<accession>A0A8U0I0X9</accession>
<dbReference type="Proteomes" id="UP000830729">
    <property type="component" value="Plasmid unnamed2"/>
</dbReference>
<dbReference type="EMBL" id="CP096661">
    <property type="protein sequence ID" value="UPV76683.1"/>
    <property type="molecule type" value="Genomic_DNA"/>
</dbReference>
<feature type="transmembrane region" description="Helical" evidence="1">
    <location>
        <begin position="257"/>
        <end position="277"/>
    </location>
</feature>
<protein>
    <submittedName>
        <fullName evidence="2">Polymer-forming cytoskeletal protein</fullName>
    </submittedName>
</protein>
<reference evidence="2 3" key="1">
    <citation type="submission" date="2022-04" db="EMBL/GenBank/DDBJ databases">
        <title>Diverse halophilic archaea isolated from saline environments.</title>
        <authorList>
            <person name="Cui H.-L."/>
        </authorList>
    </citation>
    <scope>NUCLEOTIDE SEQUENCE [LARGE SCALE GENOMIC DNA]</scope>
    <source>
        <strain evidence="2 3">XZYJT49</strain>
        <plasmid evidence="2 3">unnamed2</plasmid>
    </source>
</reference>
<evidence type="ECO:0000313" key="2">
    <source>
        <dbReference type="EMBL" id="UPV76683.1"/>
    </source>
</evidence>
<dbReference type="GeneID" id="72187734"/>
<dbReference type="AlphaFoldDB" id="A0A8U0I0X9"/>
<evidence type="ECO:0000256" key="1">
    <source>
        <dbReference type="SAM" id="Phobius"/>
    </source>
</evidence>